<reference evidence="2" key="1">
    <citation type="submission" date="2015-01" db="EMBL/GenBank/DDBJ databases">
        <authorList>
            <person name="Aksoy S."/>
            <person name="Warren W."/>
            <person name="Wilson R.K."/>
        </authorList>
    </citation>
    <scope>NUCLEOTIDE SEQUENCE [LARGE SCALE GENOMIC DNA]</scope>
    <source>
        <strain evidence="2">IAEA</strain>
    </source>
</reference>
<reference evidence="1" key="2">
    <citation type="submission" date="2020-05" db="UniProtKB">
        <authorList>
            <consortium name="EnsemblMetazoa"/>
        </authorList>
    </citation>
    <scope>IDENTIFICATION</scope>
    <source>
        <strain evidence="1">IAEA</strain>
    </source>
</reference>
<keyword evidence="2" id="KW-1185">Reference proteome</keyword>
<dbReference type="EMBL" id="JXJN01013676">
    <property type="status" value="NOT_ANNOTATED_CDS"/>
    <property type="molecule type" value="Genomic_DNA"/>
</dbReference>
<accession>A0A1B0BFW7</accession>
<sequence length="159" mass="17728">MSMQYSFLALSATSTNTSAFFKKNRLNYSSKSYLANNKNENDNFDDSDVKDGGAASSTTGSIINILLLLSDVITFSYSLPEVFGFAAQNDSVELTCSSADRAFSIFELPCKDVDDPKIMCSLFIDEVISRPEELCISANKKFETRKYETLKMEMIKILV</sequence>
<evidence type="ECO:0000313" key="1">
    <source>
        <dbReference type="EnsemblMetazoa" id="GPPI028694-PA"/>
    </source>
</evidence>
<dbReference type="Proteomes" id="UP000092460">
    <property type="component" value="Unassembled WGS sequence"/>
</dbReference>
<dbReference type="EMBL" id="JXJN01013678">
    <property type="status" value="NOT_ANNOTATED_CDS"/>
    <property type="molecule type" value="Genomic_DNA"/>
</dbReference>
<name>A0A1B0BFW7_9MUSC</name>
<organism evidence="1 2">
    <name type="scientific">Glossina palpalis gambiensis</name>
    <dbReference type="NCBI Taxonomy" id="67801"/>
    <lineage>
        <taxon>Eukaryota</taxon>
        <taxon>Metazoa</taxon>
        <taxon>Ecdysozoa</taxon>
        <taxon>Arthropoda</taxon>
        <taxon>Hexapoda</taxon>
        <taxon>Insecta</taxon>
        <taxon>Pterygota</taxon>
        <taxon>Neoptera</taxon>
        <taxon>Endopterygota</taxon>
        <taxon>Diptera</taxon>
        <taxon>Brachycera</taxon>
        <taxon>Muscomorpha</taxon>
        <taxon>Hippoboscoidea</taxon>
        <taxon>Glossinidae</taxon>
        <taxon>Glossina</taxon>
    </lineage>
</organism>
<dbReference type="AlphaFoldDB" id="A0A1B0BFW7"/>
<dbReference type="EMBL" id="JXJN01013677">
    <property type="status" value="NOT_ANNOTATED_CDS"/>
    <property type="molecule type" value="Genomic_DNA"/>
</dbReference>
<evidence type="ECO:0000313" key="2">
    <source>
        <dbReference type="Proteomes" id="UP000092460"/>
    </source>
</evidence>
<proteinExistence type="predicted"/>
<dbReference type="VEuPathDB" id="VectorBase:GPPI028694"/>
<dbReference type="EnsemblMetazoa" id="GPPI028694-RA">
    <property type="protein sequence ID" value="GPPI028694-PA"/>
    <property type="gene ID" value="GPPI028694"/>
</dbReference>
<protein>
    <submittedName>
        <fullName evidence="1">Uncharacterized protein</fullName>
    </submittedName>
</protein>